<name>A0A318J3N0_9BURK</name>
<gene>
    <name evidence="2" type="ORF">DFR42_106134</name>
</gene>
<feature type="compositionally biased region" description="Acidic residues" evidence="1">
    <location>
        <begin position="141"/>
        <end position="152"/>
    </location>
</feature>
<feature type="region of interest" description="Disordered" evidence="1">
    <location>
        <begin position="213"/>
        <end position="288"/>
    </location>
</feature>
<evidence type="ECO:0000256" key="1">
    <source>
        <dbReference type="SAM" id="MobiDB-lite"/>
    </source>
</evidence>
<accession>A0A318J3N0</accession>
<evidence type="ECO:0000313" key="2">
    <source>
        <dbReference type="EMBL" id="PXX41955.1"/>
    </source>
</evidence>
<dbReference type="Proteomes" id="UP000247792">
    <property type="component" value="Unassembled WGS sequence"/>
</dbReference>
<evidence type="ECO:0000313" key="3">
    <source>
        <dbReference type="Proteomes" id="UP000247792"/>
    </source>
</evidence>
<dbReference type="OrthoDB" id="8566581at2"/>
<protein>
    <recommendedName>
        <fullName evidence="4">Tfp pilus assembly protein FimV</fullName>
    </recommendedName>
</protein>
<dbReference type="AlphaFoldDB" id="A0A318J3N0"/>
<dbReference type="InterPro" id="IPR050026">
    <property type="entry name" value="PHA_gran_PhaM_N"/>
</dbReference>
<proteinExistence type="predicted"/>
<sequence length="288" mass="29976">MSNPFSGSEIPGMNAMGDTLSFVKKLWGNMQVPGMVAPPMSVDELDKKIQDLKTVESWLTVNMNMLRGTIQALEVQRATLAALQSLGESFAQHAQQAGAMAEQAVSATTAATTGTTGVGNPGSNADWPMHPNAAKAKVAEPDPDEEVEEDSADMPPEAGANSVEAEVPVGENTQSAKSAETTDTSTPFVNPAAWWGLLQEQFKQAVSKAMEGEQAEAAKETAPEKKAPAKKAASKTTTKSTVQSPATKTTKPVSKAKSATAGKPAKASTKTAVKPAVKPVSKPAKTSK</sequence>
<feature type="compositionally biased region" description="Basic and acidic residues" evidence="1">
    <location>
        <begin position="216"/>
        <end position="227"/>
    </location>
</feature>
<feature type="compositionally biased region" description="Low complexity" evidence="1">
    <location>
        <begin position="269"/>
        <end position="288"/>
    </location>
</feature>
<dbReference type="NCBIfam" id="NF043076">
    <property type="entry name" value="PHA_gran_PhaM"/>
    <property type="match status" value="1"/>
</dbReference>
<dbReference type="RefSeq" id="WP_110256395.1">
    <property type="nucleotide sequence ID" value="NZ_QJKB01000006.1"/>
</dbReference>
<dbReference type="EMBL" id="QJKB01000006">
    <property type="protein sequence ID" value="PXX41955.1"/>
    <property type="molecule type" value="Genomic_DNA"/>
</dbReference>
<organism evidence="2 3">
    <name type="scientific">Undibacterium pigrum</name>
    <dbReference type="NCBI Taxonomy" id="401470"/>
    <lineage>
        <taxon>Bacteria</taxon>
        <taxon>Pseudomonadati</taxon>
        <taxon>Pseudomonadota</taxon>
        <taxon>Betaproteobacteria</taxon>
        <taxon>Burkholderiales</taxon>
        <taxon>Oxalobacteraceae</taxon>
        <taxon>Undibacterium</taxon>
    </lineage>
</organism>
<comment type="caution">
    <text evidence="2">The sequence shown here is derived from an EMBL/GenBank/DDBJ whole genome shotgun (WGS) entry which is preliminary data.</text>
</comment>
<feature type="region of interest" description="Disordered" evidence="1">
    <location>
        <begin position="135"/>
        <end position="161"/>
    </location>
</feature>
<keyword evidence="3" id="KW-1185">Reference proteome</keyword>
<evidence type="ECO:0008006" key="4">
    <source>
        <dbReference type="Google" id="ProtNLM"/>
    </source>
</evidence>
<reference evidence="2 3" key="1">
    <citation type="submission" date="2018-05" db="EMBL/GenBank/DDBJ databases">
        <title>Genomic Encyclopedia of Type Strains, Phase IV (KMG-IV): sequencing the most valuable type-strain genomes for metagenomic binning, comparative biology and taxonomic classification.</title>
        <authorList>
            <person name="Goeker M."/>
        </authorList>
    </citation>
    <scope>NUCLEOTIDE SEQUENCE [LARGE SCALE GENOMIC DNA]</scope>
    <source>
        <strain evidence="2 3">DSM 19792</strain>
    </source>
</reference>
<feature type="compositionally biased region" description="Polar residues" evidence="1">
    <location>
        <begin position="242"/>
        <end position="252"/>
    </location>
</feature>